<dbReference type="AlphaFoldDB" id="A0A926ET57"/>
<sequence>MVTVKEVYQAIDHAASFSLAMEWDNPGHLVGDENAQITGVLVALDVTDSVIQEAATRGMNLIVTHHPVIFTPMKKVTADSLVYRLIRENISVISAHTNLDIAKGGVNDLLAQRLELGRITGLEPVSETDSMGRCGELSRGMTPPEFGYYVKRRLNLPAVRYCDGGKAIEKVAVCGGSGGSLLSYAYKMGCQALVTGDVKHDVMLEGERLGVTIVDAGHFGTETIVVDYLAELLCGNFPDLEIKVAQSNRDVSVTI</sequence>
<comment type="caution">
    <text evidence="5">The sequence shown here is derived from an EMBL/GenBank/DDBJ whole genome shotgun (WGS) entry which is preliminary data.</text>
</comment>
<evidence type="ECO:0000256" key="2">
    <source>
        <dbReference type="ARBA" id="ARBA00022112"/>
    </source>
</evidence>
<proteinExistence type="inferred from homology"/>
<dbReference type="GO" id="GO:0046872">
    <property type="term" value="F:metal ion binding"/>
    <property type="evidence" value="ECO:0007669"/>
    <property type="project" value="UniProtKB-KW"/>
</dbReference>
<evidence type="ECO:0000256" key="1">
    <source>
        <dbReference type="ARBA" id="ARBA00006964"/>
    </source>
</evidence>
<gene>
    <name evidence="5" type="ORF">H8705_11195</name>
</gene>
<dbReference type="Proteomes" id="UP000623678">
    <property type="component" value="Unassembled WGS sequence"/>
</dbReference>
<dbReference type="Pfam" id="PF01784">
    <property type="entry name" value="DUF34_NIF3"/>
    <property type="match status" value="1"/>
</dbReference>
<dbReference type="GO" id="GO:0005737">
    <property type="term" value="C:cytoplasm"/>
    <property type="evidence" value="ECO:0007669"/>
    <property type="project" value="TreeGrafter"/>
</dbReference>
<dbReference type="InterPro" id="IPR002678">
    <property type="entry name" value="DUF34/NIF3"/>
</dbReference>
<dbReference type="Gene3D" id="3.40.1390.30">
    <property type="entry name" value="NIF3 (NGG1p interacting factor 3)-like"/>
    <property type="match status" value="2"/>
</dbReference>
<comment type="similarity">
    <text evidence="1">Belongs to the GTP cyclohydrolase I type 2/NIF3 family.</text>
</comment>
<dbReference type="RefSeq" id="WP_262395868.1">
    <property type="nucleotide sequence ID" value="NZ_JACRTD010000008.1"/>
</dbReference>
<dbReference type="SUPFAM" id="SSF102705">
    <property type="entry name" value="NIF3 (NGG1p interacting factor 3)-like"/>
    <property type="match status" value="1"/>
</dbReference>
<dbReference type="EMBL" id="JACRTD010000008">
    <property type="protein sequence ID" value="MBC8586147.1"/>
    <property type="molecule type" value="Genomic_DNA"/>
</dbReference>
<dbReference type="PANTHER" id="PTHR13799">
    <property type="entry name" value="NGG1 INTERACTING FACTOR 3"/>
    <property type="match status" value="1"/>
</dbReference>
<dbReference type="InterPro" id="IPR036069">
    <property type="entry name" value="DUF34/NIF3_sf"/>
</dbReference>
<feature type="binding site" evidence="4">
    <location>
        <position position="66"/>
    </location>
    <ligand>
        <name>a divalent metal cation</name>
        <dbReference type="ChEBI" id="CHEBI:60240"/>
        <label>1</label>
    </ligand>
</feature>
<evidence type="ECO:0000313" key="5">
    <source>
        <dbReference type="EMBL" id="MBC8586147.1"/>
    </source>
</evidence>
<evidence type="ECO:0000313" key="6">
    <source>
        <dbReference type="Proteomes" id="UP000623678"/>
    </source>
</evidence>
<dbReference type="PANTHER" id="PTHR13799:SF14">
    <property type="entry name" value="GTP CYCLOHYDROLASE 1 TYPE 2 HOMOLOG"/>
    <property type="match status" value="1"/>
</dbReference>
<organism evidence="5 6">
    <name type="scientific">Youxingia wuxianensis</name>
    <dbReference type="NCBI Taxonomy" id="2763678"/>
    <lineage>
        <taxon>Bacteria</taxon>
        <taxon>Bacillati</taxon>
        <taxon>Bacillota</taxon>
        <taxon>Clostridia</taxon>
        <taxon>Eubacteriales</taxon>
        <taxon>Oscillospiraceae</taxon>
        <taxon>Youxingia</taxon>
    </lineage>
</organism>
<evidence type="ECO:0000256" key="4">
    <source>
        <dbReference type="PIRSR" id="PIRSR602678-1"/>
    </source>
</evidence>
<feature type="binding site" evidence="4">
    <location>
        <position position="100"/>
    </location>
    <ligand>
        <name>a divalent metal cation</name>
        <dbReference type="ChEBI" id="CHEBI:60240"/>
        <label>1</label>
    </ligand>
</feature>
<feature type="binding site" evidence="4">
    <location>
        <position position="222"/>
    </location>
    <ligand>
        <name>a divalent metal cation</name>
        <dbReference type="ChEBI" id="CHEBI:60240"/>
        <label>1</label>
    </ligand>
</feature>
<accession>A0A926ET57</accession>
<evidence type="ECO:0000256" key="3">
    <source>
        <dbReference type="ARBA" id="ARBA00022723"/>
    </source>
</evidence>
<reference evidence="5" key="1">
    <citation type="submission" date="2020-08" db="EMBL/GenBank/DDBJ databases">
        <title>Genome public.</title>
        <authorList>
            <person name="Liu C."/>
            <person name="Sun Q."/>
        </authorList>
    </citation>
    <scope>NUCLEOTIDE SEQUENCE</scope>
    <source>
        <strain evidence="5">NSJ-64</strain>
    </source>
</reference>
<feature type="binding site" evidence="4">
    <location>
        <position position="218"/>
    </location>
    <ligand>
        <name>a divalent metal cation</name>
        <dbReference type="ChEBI" id="CHEBI:60240"/>
        <label>1</label>
    </ligand>
</feature>
<dbReference type="NCBIfam" id="TIGR00486">
    <property type="entry name" value="YbgI_SA1388"/>
    <property type="match status" value="1"/>
</dbReference>
<name>A0A926ET57_9FIRM</name>
<keyword evidence="3 4" id="KW-0479">Metal-binding</keyword>
<feature type="binding site" evidence="4">
    <location>
        <position position="65"/>
    </location>
    <ligand>
        <name>a divalent metal cation</name>
        <dbReference type="ChEBI" id="CHEBI:60240"/>
        <label>1</label>
    </ligand>
</feature>
<keyword evidence="6" id="KW-1185">Reference proteome</keyword>
<protein>
    <recommendedName>
        <fullName evidence="2">GTP cyclohydrolase 1 type 2 homolog</fullName>
    </recommendedName>
</protein>
<dbReference type="FunFam" id="3.40.1390.30:FF:000001">
    <property type="entry name" value="GTP cyclohydrolase 1 type 2"/>
    <property type="match status" value="1"/>
</dbReference>